<protein>
    <submittedName>
        <fullName evidence="1">Uncharacterized protein</fullName>
    </submittedName>
</protein>
<dbReference type="EMBL" id="DF973823">
    <property type="protein sequence ID" value="GAU40749.1"/>
    <property type="molecule type" value="Genomic_DNA"/>
</dbReference>
<dbReference type="AlphaFoldDB" id="A0A2Z6P9J4"/>
<evidence type="ECO:0000313" key="2">
    <source>
        <dbReference type="Proteomes" id="UP000242715"/>
    </source>
</evidence>
<gene>
    <name evidence="1" type="ORF">TSUD_14340</name>
</gene>
<proteinExistence type="predicted"/>
<keyword evidence="2" id="KW-1185">Reference proteome</keyword>
<sequence length="77" mass="8817">MKWSRQKNAARHALRVKGNRNNTHKTLLVDQVADEDLEWSVLFAWHMQSGHGKLYMESMGLLSSTALESLCDLMLCN</sequence>
<evidence type="ECO:0000313" key="1">
    <source>
        <dbReference type="EMBL" id="GAU40749.1"/>
    </source>
</evidence>
<accession>A0A2Z6P9J4</accession>
<organism evidence="1 2">
    <name type="scientific">Trifolium subterraneum</name>
    <name type="common">Subterranean clover</name>
    <dbReference type="NCBI Taxonomy" id="3900"/>
    <lineage>
        <taxon>Eukaryota</taxon>
        <taxon>Viridiplantae</taxon>
        <taxon>Streptophyta</taxon>
        <taxon>Embryophyta</taxon>
        <taxon>Tracheophyta</taxon>
        <taxon>Spermatophyta</taxon>
        <taxon>Magnoliopsida</taxon>
        <taxon>eudicotyledons</taxon>
        <taxon>Gunneridae</taxon>
        <taxon>Pentapetalae</taxon>
        <taxon>rosids</taxon>
        <taxon>fabids</taxon>
        <taxon>Fabales</taxon>
        <taxon>Fabaceae</taxon>
        <taxon>Papilionoideae</taxon>
        <taxon>50 kb inversion clade</taxon>
        <taxon>NPAAA clade</taxon>
        <taxon>Hologalegina</taxon>
        <taxon>IRL clade</taxon>
        <taxon>Trifolieae</taxon>
        <taxon>Trifolium</taxon>
    </lineage>
</organism>
<name>A0A2Z6P9J4_TRISU</name>
<dbReference type="Proteomes" id="UP000242715">
    <property type="component" value="Unassembled WGS sequence"/>
</dbReference>
<reference evidence="2" key="1">
    <citation type="journal article" date="2017" name="Front. Plant Sci.">
        <title>Climate Clever Clovers: New Paradigm to Reduce the Environmental Footprint of Ruminants by Breeding Low Methanogenic Forages Utilizing Haplotype Variation.</title>
        <authorList>
            <person name="Kaur P."/>
            <person name="Appels R."/>
            <person name="Bayer P.E."/>
            <person name="Keeble-Gagnere G."/>
            <person name="Wang J."/>
            <person name="Hirakawa H."/>
            <person name="Shirasawa K."/>
            <person name="Vercoe P."/>
            <person name="Stefanova K."/>
            <person name="Durmic Z."/>
            <person name="Nichols P."/>
            <person name="Revell C."/>
            <person name="Isobe S.N."/>
            <person name="Edwards D."/>
            <person name="Erskine W."/>
        </authorList>
    </citation>
    <scope>NUCLEOTIDE SEQUENCE [LARGE SCALE GENOMIC DNA]</scope>
    <source>
        <strain evidence="2">cv. Daliak</strain>
    </source>
</reference>